<proteinExistence type="predicted"/>
<keyword evidence="2" id="KW-1185">Reference proteome</keyword>
<dbReference type="Proteomes" id="UP000308600">
    <property type="component" value="Unassembled WGS sequence"/>
</dbReference>
<evidence type="ECO:0000313" key="1">
    <source>
        <dbReference type="EMBL" id="TFK64376.1"/>
    </source>
</evidence>
<protein>
    <submittedName>
        <fullName evidence="1">Uncharacterized protein</fullName>
    </submittedName>
</protein>
<reference evidence="1 2" key="1">
    <citation type="journal article" date="2019" name="Nat. Ecol. Evol.">
        <title>Megaphylogeny resolves global patterns of mushroom evolution.</title>
        <authorList>
            <person name="Varga T."/>
            <person name="Krizsan K."/>
            <person name="Foldi C."/>
            <person name="Dima B."/>
            <person name="Sanchez-Garcia M."/>
            <person name="Sanchez-Ramirez S."/>
            <person name="Szollosi G.J."/>
            <person name="Szarkandi J.G."/>
            <person name="Papp V."/>
            <person name="Albert L."/>
            <person name="Andreopoulos W."/>
            <person name="Angelini C."/>
            <person name="Antonin V."/>
            <person name="Barry K.W."/>
            <person name="Bougher N.L."/>
            <person name="Buchanan P."/>
            <person name="Buyck B."/>
            <person name="Bense V."/>
            <person name="Catcheside P."/>
            <person name="Chovatia M."/>
            <person name="Cooper J."/>
            <person name="Damon W."/>
            <person name="Desjardin D."/>
            <person name="Finy P."/>
            <person name="Geml J."/>
            <person name="Haridas S."/>
            <person name="Hughes K."/>
            <person name="Justo A."/>
            <person name="Karasinski D."/>
            <person name="Kautmanova I."/>
            <person name="Kiss B."/>
            <person name="Kocsube S."/>
            <person name="Kotiranta H."/>
            <person name="LaButti K.M."/>
            <person name="Lechner B.E."/>
            <person name="Liimatainen K."/>
            <person name="Lipzen A."/>
            <person name="Lukacs Z."/>
            <person name="Mihaltcheva S."/>
            <person name="Morgado L.N."/>
            <person name="Niskanen T."/>
            <person name="Noordeloos M.E."/>
            <person name="Ohm R.A."/>
            <person name="Ortiz-Santana B."/>
            <person name="Ovrebo C."/>
            <person name="Racz N."/>
            <person name="Riley R."/>
            <person name="Savchenko A."/>
            <person name="Shiryaev A."/>
            <person name="Soop K."/>
            <person name="Spirin V."/>
            <person name="Szebenyi C."/>
            <person name="Tomsovsky M."/>
            <person name="Tulloss R.E."/>
            <person name="Uehling J."/>
            <person name="Grigoriev I.V."/>
            <person name="Vagvolgyi C."/>
            <person name="Papp T."/>
            <person name="Martin F.M."/>
            <person name="Miettinen O."/>
            <person name="Hibbett D.S."/>
            <person name="Nagy L.G."/>
        </authorList>
    </citation>
    <scope>NUCLEOTIDE SEQUENCE [LARGE SCALE GENOMIC DNA]</scope>
    <source>
        <strain evidence="1 2">NL-1719</strain>
    </source>
</reference>
<name>A0ACD3AFP9_9AGAR</name>
<organism evidence="1 2">
    <name type="scientific">Pluteus cervinus</name>
    <dbReference type="NCBI Taxonomy" id="181527"/>
    <lineage>
        <taxon>Eukaryota</taxon>
        <taxon>Fungi</taxon>
        <taxon>Dikarya</taxon>
        <taxon>Basidiomycota</taxon>
        <taxon>Agaricomycotina</taxon>
        <taxon>Agaricomycetes</taxon>
        <taxon>Agaricomycetidae</taxon>
        <taxon>Agaricales</taxon>
        <taxon>Pluteineae</taxon>
        <taxon>Pluteaceae</taxon>
        <taxon>Pluteus</taxon>
    </lineage>
</organism>
<sequence length="498" mass="55570">MASGNNQIQTEQSLNVKDSTVLDMTALVFTPTRYSAPGDLTQGLPVECITEIFLCKRDGSPYGKRSLVVLTLSWVCKRWRSIALQDSRLWSVIDVTHMPAVEACLSRSAQTPLSLFLSPFQPYNSFPSLLSLASRVIHRTQSLVIGPGDPIRVLGILHGSEAKLLTVLDIASSSLHEELFIRGPPPLKRLRLTICNFSWTSWIFPATLVVLHILRPGTRINVEGFLGIVKEMPFLAQFLLFDVLKPSWETDGLECALPSVTKVEMVEPRCSPITQMFQTCSLVEASIIACNVTNLQDAHGLLRSILQSMGEFTPRSLRVYLAYDETYADSTLVMTGPPKKVTLSIGHGDRVGLLFHPLNLLPLQNLHSLVIAFVIARMDTEWIDIIGFLPELKSLVLGNAAALDFIQCLPLGSNQFRAIERLEFNLEIVYEHEIVEVEADWEGVQDSLIMMELKEVCFTGEIWEDIAVVDWEMLKETGCSVMHKGWMELDVISTAEEG</sequence>
<dbReference type="EMBL" id="ML208477">
    <property type="protein sequence ID" value="TFK64376.1"/>
    <property type="molecule type" value="Genomic_DNA"/>
</dbReference>
<gene>
    <name evidence="1" type="ORF">BDN72DRAFT_861424</name>
</gene>
<evidence type="ECO:0000313" key="2">
    <source>
        <dbReference type="Proteomes" id="UP000308600"/>
    </source>
</evidence>
<accession>A0ACD3AFP9</accession>